<dbReference type="Pfam" id="PF17658">
    <property type="entry name" value="DUF5520"/>
    <property type="match status" value="1"/>
</dbReference>
<name>A0A091DBX1_FUKDA</name>
<feature type="region of interest" description="Disordered" evidence="1">
    <location>
        <begin position="1"/>
        <end position="31"/>
    </location>
</feature>
<accession>A0A091DBX1</accession>
<dbReference type="EMBL" id="KN122575">
    <property type="protein sequence ID" value="KFO29629.1"/>
    <property type="molecule type" value="Genomic_DNA"/>
</dbReference>
<dbReference type="STRING" id="885580.ENSFDAP00000004683"/>
<keyword evidence="3" id="KW-1185">Reference proteome</keyword>
<dbReference type="InterPro" id="IPR040721">
    <property type="entry name" value="DUF5520"/>
</dbReference>
<dbReference type="AlphaFoldDB" id="A0A091DBX1"/>
<evidence type="ECO:0000256" key="1">
    <source>
        <dbReference type="SAM" id="MobiDB-lite"/>
    </source>
</evidence>
<proteinExistence type="predicted"/>
<sequence>MIRGWENGCPRVRTQRDKERDTEEGKSNKNGKLGRILDTNCSYLHQASSCCQEDLCPALPLGIWTNFHRSDPRIALGKYSPLEKEILRLGGVHTIAARRFLASKQEEEQKTLRELRLLSPDYKQAMDYKNQPSSPCAVCEPVKKLWTARVIMPAEKFKMPQREKINISKHVERMHLARALGSMQISSNAERPGRSVFLGPTGKRKVRKDGDHSDSDFCDNLKQEEKKEEENKVTRRQEIQMNVVFKSKESKKHFPCQPNDSKPFFPIKTPERSITGLTNRNLLSVAEFPGDLMLMNQDFISRETYSGDMINTHHLQVGNSCKECMGKTDPHNY</sequence>
<dbReference type="OMA" id="MNVVFKS"/>
<dbReference type="Proteomes" id="UP000028990">
    <property type="component" value="Unassembled WGS sequence"/>
</dbReference>
<dbReference type="PANTHER" id="PTHR47509:SF1">
    <property type="entry name" value="RIKEN CDNA 4933402N03 GENE"/>
    <property type="match status" value="1"/>
</dbReference>
<feature type="region of interest" description="Disordered" evidence="1">
    <location>
        <begin position="191"/>
        <end position="233"/>
    </location>
</feature>
<gene>
    <name evidence="2" type="ORF">H920_08951</name>
</gene>
<dbReference type="PANTHER" id="PTHR47509">
    <property type="entry name" value="MCG1612"/>
    <property type="match status" value="1"/>
</dbReference>
<feature type="compositionally biased region" description="Basic and acidic residues" evidence="1">
    <location>
        <begin position="208"/>
        <end position="233"/>
    </location>
</feature>
<organism evidence="2 3">
    <name type="scientific">Fukomys damarensis</name>
    <name type="common">Damaraland mole rat</name>
    <name type="synonym">Cryptomys damarensis</name>
    <dbReference type="NCBI Taxonomy" id="885580"/>
    <lineage>
        <taxon>Eukaryota</taxon>
        <taxon>Metazoa</taxon>
        <taxon>Chordata</taxon>
        <taxon>Craniata</taxon>
        <taxon>Vertebrata</taxon>
        <taxon>Euteleostomi</taxon>
        <taxon>Mammalia</taxon>
        <taxon>Eutheria</taxon>
        <taxon>Euarchontoglires</taxon>
        <taxon>Glires</taxon>
        <taxon>Rodentia</taxon>
        <taxon>Hystricomorpha</taxon>
        <taxon>Bathyergidae</taxon>
        <taxon>Fukomys</taxon>
    </lineage>
</organism>
<evidence type="ECO:0000313" key="3">
    <source>
        <dbReference type="Proteomes" id="UP000028990"/>
    </source>
</evidence>
<feature type="compositionally biased region" description="Basic and acidic residues" evidence="1">
    <location>
        <begin position="14"/>
        <end position="27"/>
    </location>
</feature>
<evidence type="ECO:0000313" key="2">
    <source>
        <dbReference type="EMBL" id="KFO29629.1"/>
    </source>
</evidence>
<protein>
    <submittedName>
        <fullName evidence="2">Uncharacterized protein</fullName>
    </submittedName>
</protein>
<dbReference type="OrthoDB" id="9446792at2759"/>
<reference evidence="2 3" key="1">
    <citation type="submission" date="2013-11" db="EMBL/GenBank/DDBJ databases">
        <title>The Damaraland mole rat (Fukomys damarensis) genome and evolution of African mole rats.</title>
        <authorList>
            <person name="Gladyshev V.N."/>
            <person name="Fang X."/>
        </authorList>
    </citation>
    <scope>NUCLEOTIDE SEQUENCE [LARGE SCALE GENOMIC DNA]</scope>
    <source>
        <tissue evidence="2">Liver</tissue>
    </source>
</reference>
<dbReference type="eggNOG" id="ENOG502RNK6">
    <property type="taxonomic scope" value="Eukaryota"/>
</dbReference>